<dbReference type="Proteomes" id="UP000326396">
    <property type="component" value="Linkage Group LG7"/>
</dbReference>
<name>A0A5N6LZL2_9ASTR</name>
<dbReference type="AlphaFoldDB" id="A0A5N6LZL2"/>
<reference evidence="1 2" key="1">
    <citation type="submission" date="2019-05" db="EMBL/GenBank/DDBJ databases">
        <title>Mikania micrantha, genome provides insights into the molecular mechanism of rapid growth.</title>
        <authorList>
            <person name="Liu B."/>
        </authorList>
    </citation>
    <scope>NUCLEOTIDE SEQUENCE [LARGE SCALE GENOMIC DNA]</scope>
    <source>
        <strain evidence="1">NLD-2019</strain>
        <tissue evidence="1">Leaf</tissue>
    </source>
</reference>
<proteinExistence type="predicted"/>
<organism evidence="1 2">
    <name type="scientific">Mikania micrantha</name>
    <name type="common">bitter vine</name>
    <dbReference type="NCBI Taxonomy" id="192012"/>
    <lineage>
        <taxon>Eukaryota</taxon>
        <taxon>Viridiplantae</taxon>
        <taxon>Streptophyta</taxon>
        <taxon>Embryophyta</taxon>
        <taxon>Tracheophyta</taxon>
        <taxon>Spermatophyta</taxon>
        <taxon>Magnoliopsida</taxon>
        <taxon>eudicotyledons</taxon>
        <taxon>Gunneridae</taxon>
        <taxon>Pentapetalae</taxon>
        <taxon>asterids</taxon>
        <taxon>campanulids</taxon>
        <taxon>Asterales</taxon>
        <taxon>Asteraceae</taxon>
        <taxon>Asteroideae</taxon>
        <taxon>Heliantheae alliance</taxon>
        <taxon>Eupatorieae</taxon>
        <taxon>Mikania</taxon>
    </lineage>
</organism>
<comment type="caution">
    <text evidence="1">The sequence shown here is derived from an EMBL/GenBank/DDBJ whole genome shotgun (WGS) entry which is preliminary data.</text>
</comment>
<dbReference type="EMBL" id="SZYD01000017">
    <property type="protein sequence ID" value="KAD3067069.1"/>
    <property type="molecule type" value="Genomic_DNA"/>
</dbReference>
<evidence type="ECO:0000313" key="1">
    <source>
        <dbReference type="EMBL" id="KAD3067069.1"/>
    </source>
</evidence>
<accession>A0A5N6LZL2</accession>
<protein>
    <submittedName>
        <fullName evidence="1">Uncharacterized protein</fullName>
    </submittedName>
</protein>
<evidence type="ECO:0000313" key="2">
    <source>
        <dbReference type="Proteomes" id="UP000326396"/>
    </source>
</evidence>
<keyword evidence="2" id="KW-1185">Reference proteome</keyword>
<sequence>MGGGDHLMSDVLEDDSFVQVDDVVPSQDVGHGGVHERDDDYLEENEYDEGDLQINRLDPLAIPSTMVFRQTVVVMLRITHIKKKGDKQVQEVIANVAEGDAEDIDRAVFAAH</sequence>
<gene>
    <name evidence="1" type="ORF">E3N88_34949</name>
</gene>